<organism evidence="6 7">
    <name type="scientific">Acetohalobium arabaticum (strain ATCC 49924 / DSM 5501 / Z-7288)</name>
    <dbReference type="NCBI Taxonomy" id="574087"/>
    <lineage>
        <taxon>Bacteria</taxon>
        <taxon>Bacillati</taxon>
        <taxon>Bacillota</taxon>
        <taxon>Clostridia</taxon>
        <taxon>Halanaerobiales</taxon>
        <taxon>Halobacteroidaceae</taxon>
        <taxon>Acetohalobium</taxon>
    </lineage>
</organism>
<dbReference type="InterPro" id="IPR037522">
    <property type="entry name" value="HD_GYP_dom"/>
</dbReference>
<sequence length="705" mass="81907">MNYLIWENEKLEIKTKKRKVPENTIEKWQNIVDIMVKKIGVTDALITRVTPPYIEVFQASQNKENPFNRRDKVKLTGHYCEVVVKNRKKLLVSNALENDNWKDSIEVEKGMISYLGFPLKWPDGDIFGTICVHDTEENEFSKDAEELIKQFQELVESHLKILYQKEQLDQQIEKEQKIKERLELVMDASEHGFWDWDLDTGEVYFSPRYYTMLGYKPGELPMKTETWINLIHPNDRKKIILKIEEYIENAQPFEEEFRMKCKDCSYKWISGRIKSFEIDKEGNPHRAVGVHVDITKHKKDERKLRNQKEELKDQKEELQALNEQLTAYSEEVATINQELNELNNRFINMINVISNLNEGSKSDEKGFLADLLHRAVNIIPEADYGKIYIVDEDGYCNFIDAIGHDIDILKKSKMREEIFFCDSGQSIYILDEYSLNIDKIPDGIKQNFISALKPVSQSIYINITVNDEVVGKIILDIAEDSNQEFSNNTKEILSSLATLASVFFSFQRYNKLQGQFTKDLITSIIQMLEIYDRYTSGHSENVAQIASKIAEEMGLSQRKITDAYWAGMVHDIGKLLIPLNILNKKGTLSDSEYELIKKHPYWGYKSLSKSESLSHIAKYVLHHHERWDGEGYPDGLKDSEIPLISQILAVSDSWDAMTSDRAYREVLSKDEAIQEIRDNKRSQFSPRVVDAFINLLEGNLEFEVV</sequence>
<dbReference type="InterPro" id="IPR001610">
    <property type="entry name" value="PAC"/>
</dbReference>
<dbReference type="SUPFAM" id="SSF55785">
    <property type="entry name" value="PYP-like sensor domain (PAS domain)"/>
    <property type="match status" value="1"/>
</dbReference>
<evidence type="ECO:0000256" key="1">
    <source>
        <dbReference type="SAM" id="Coils"/>
    </source>
</evidence>
<dbReference type="SMART" id="SM00091">
    <property type="entry name" value="PAS"/>
    <property type="match status" value="1"/>
</dbReference>
<dbReference type="PROSITE" id="PS50113">
    <property type="entry name" value="PAC"/>
    <property type="match status" value="1"/>
</dbReference>
<dbReference type="InterPro" id="IPR029016">
    <property type="entry name" value="GAF-like_dom_sf"/>
</dbReference>
<feature type="domain" description="HD-GYP" evidence="5">
    <location>
        <begin position="513"/>
        <end position="705"/>
    </location>
</feature>
<dbReference type="PROSITE" id="PS51831">
    <property type="entry name" value="HD"/>
    <property type="match status" value="1"/>
</dbReference>
<reference evidence="6 7" key="1">
    <citation type="journal article" date="2010" name="Stand. Genomic Sci.">
        <title>Complete genome sequence of Acetohalobium arabaticum type strain (Z-7288).</title>
        <authorList>
            <person name="Sikorski J."/>
            <person name="Lapidus A."/>
            <person name="Chertkov O."/>
            <person name="Lucas S."/>
            <person name="Copeland A."/>
            <person name="Glavina Del Rio T."/>
            <person name="Nolan M."/>
            <person name="Tice H."/>
            <person name="Cheng J.F."/>
            <person name="Han C."/>
            <person name="Brambilla E."/>
            <person name="Pitluck S."/>
            <person name="Liolios K."/>
            <person name="Ivanova N."/>
            <person name="Mavromatis K."/>
            <person name="Mikhailova N."/>
            <person name="Pati A."/>
            <person name="Bruce D."/>
            <person name="Detter C."/>
            <person name="Tapia R."/>
            <person name="Goodwin L."/>
            <person name="Chen A."/>
            <person name="Palaniappan K."/>
            <person name="Land M."/>
            <person name="Hauser L."/>
            <person name="Chang Y.J."/>
            <person name="Jeffries C.D."/>
            <person name="Rohde M."/>
            <person name="Goker M."/>
            <person name="Spring S."/>
            <person name="Woyke T."/>
            <person name="Bristow J."/>
            <person name="Eisen J.A."/>
            <person name="Markowitz V."/>
            <person name="Hugenholtz P."/>
            <person name="Kyrpides N.C."/>
            <person name="Klenk H.P."/>
        </authorList>
    </citation>
    <scope>NUCLEOTIDE SEQUENCE [LARGE SCALE GENOMIC DNA]</scope>
    <source>
        <strain evidence="7">ATCC 49924 / DSM 5501 / Z-7288</strain>
    </source>
</reference>
<dbReference type="InterPro" id="IPR035965">
    <property type="entry name" value="PAS-like_dom_sf"/>
</dbReference>
<dbReference type="InterPro" id="IPR006674">
    <property type="entry name" value="HD_domain"/>
</dbReference>
<protein>
    <submittedName>
        <fullName evidence="6">Putative PAS/PAC sensor protein</fullName>
    </submittedName>
</protein>
<feature type="coiled-coil region" evidence="1">
    <location>
        <begin position="294"/>
        <end position="345"/>
    </location>
</feature>
<accession>D9QPG4</accession>
<dbReference type="eggNOG" id="COG2202">
    <property type="taxonomic scope" value="Bacteria"/>
</dbReference>
<feature type="domain" description="HD" evidence="4">
    <location>
        <begin position="535"/>
        <end position="657"/>
    </location>
</feature>
<dbReference type="SUPFAM" id="SSF109604">
    <property type="entry name" value="HD-domain/PDEase-like"/>
    <property type="match status" value="1"/>
</dbReference>
<dbReference type="CDD" id="cd00130">
    <property type="entry name" value="PAS"/>
    <property type="match status" value="1"/>
</dbReference>
<dbReference type="Proteomes" id="UP000001661">
    <property type="component" value="Chromosome"/>
</dbReference>
<dbReference type="HOGENOM" id="CLU_000445_92_5_9"/>
<dbReference type="eggNOG" id="COG2203">
    <property type="taxonomic scope" value="Bacteria"/>
</dbReference>
<dbReference type="Pfam" id="PF13487">
    <property type="entry name" value="HD_5"/>
    <property type="match status" value="1"/>
</dbReference>
<evidence type="ECO:0000259" key="3">
    <source>
        <dbReference type="PROSITE" id="PS50113"/>
    </source>
</evidence>
<dbReference type="eggNOG" id="COG2206">
    <property type="taxonomic scope" value="Bacteria"/>
</dbReference>
<dbReference type="EMBL" id="CP002105">
    <property type="protein sequence ID" value="ADL12405.1"/>
    <property type="molecule type" value="Genomic_DNA"/>
</dbReference>
<evidence type="ECO:0000259" key="4">
    <source>
        <dbReference type="PROSITE" id="PS51831"/>
    </source>
</evidence>
<dbReference type="PANTHER" id="PTHR43155">
    <property type="entry name" value="CYCLIC DI-GMP PHOSPHODIESTERASE PA4108-RELATED"/>
    <property type="match status" value="1"/>
</dbReference>
<dbReference type="CDD" id="cd00077">
    <property type="entry name" value="HDc"/>
    <property type="match status" value="1"/>
</dbReference>
<dbReference type="SMART" id="SM00065">
    <property type="entry name" value="GAF"/>
    <property type="match status" value="1"/>
</dbReference>
<dbReference type="NCBIfam" id="TIGR00229">
    <property type="entry name" value="sensory_box"/>
    <property type="match status" value="1"/>
</dbReference>
<feature type="domain" description="PAS" evidence="2">
    <location>
        <begin position="178"/>
        <end position="250"/>
    </location>
</feature>
<dbReference type="InterPro" id="IPR000014">
    <property type="entry name" value="PAS"/>
</dbReference>
<keyword evidence="1" id="KW-0175">Coiled coil</keyword>
<proteinExistence type="predicted"/>
<dbReference type="PROSITE" id="PS50112">
    <property type="entry name" value="PAS"/>
    <property type="match status" value="1"/>
</dbReference>
<dbReference type="Pfam" id="PF01590">
    <property type="entry name" value="GAF"/>
    <property type="match status" value="1"/>
</dbReference>
<name>D9QPG4_ACEAZ</name>
<evidence type="ECO:0000259" key="5">
    <source>
        <dbReference type="PROSITE" id="PS51832"/>
    </source>
</evidence>
<keyword evidence="7" id="KW-1185">Reference proteome</keyword>
<dbReference type="RefSeq" id="WP_013277851.1">
    <property type="nucleotide sequence ID" value="NC_014378.1"/>
</dbReference>
<dbReference type="InterPro" id="IPR003018">
    <property type="entry name" value="GAF"/>
</dbReference>
<dbReference type="SMART" id="SM00471">
    <property type="entry name" value="HDc"/>
    <property type="match status" value="1"/>
</dbReference>
<dbReference type="Gene3D" id="1.10.3210.10">
    <property type="entry name" value="Hypothetical protein af1432"/>
    <property type="match status" value="1"/>
</dbReference>
<dbReference type="PROSITE" id="PS51832">
    <property type="entry name" value="HD_GYP"/>
    <property type="match status" value="1"/>
</dbReference>
<evidence type="ECO:0000313" key="7">
    <source>
        <dbReference type="Proteomes" id="UP000001661"/>
    </source>
</evidence>
<dbReference type="OrthoDB" id="9804747at2"/>
<dbReference type="SUPFAM" id="SSF55781">
    <property type="entry name" value="GAF domain-like"/>
    <property type="match status" value="1"/>
</dbReference>
<dbReference type="Gene3D" id="3.30.450.40">
    <property type="match status" value="1"/>
</dbReference>
<evidence type="ECO:0000259" key="2">
    <source>
        <dbReference type="PROSITE" id="PS50112"/>
    </source>
</evidence>
<dbReference type="AlphaFoldDB" id="D9QPG4"/>
<dbReference type="KEGG" id="aar:Acear_0871"/>
<feature type="domain" description="PAC" evidence="3">
    <location>
        <begin position="253"/>
        <end position="306"/>
    </location>
</feature>
<dbReference type="InterPro" id="IPR003607">
    <property type="entry name" value="HD/PDEase_dom"/>
</dbReference>
<dbReference type="Gene3D" id="3.30.450.20">
    <property type="entry name" value="PAS domain"/>
    <property type="match status" value="1"/>
</dbReference>
<dbReference type="InterPro" id="IPR000700">
    <property type="entry name" value="PAS-assoc_C"/>
</dbReference>
<dbReference type="InterPro" id="IPR013655">
    <property type="entry name" value="PAS_fold_3"/>
</dbReference>
<dbReference type="STRING" id="574087.Acear_0871"/>
<dbReference type="Pfam" id="PF08447">
    <property type="entry name" value="PAS_3"/>
    <property type="match status" value="1"/>
</dbReference>
<dbReference type="SMART" id="SM00086">
    <property type="entry name" value="PAC"/>
    <property type="match status" value="1"/>
</dbReference>
<gene>
    <name evidence="6" type="ordered locus">Acear_0871</name>
</gene>
<evidence type="ECO:0000313" key="6">
    <source>
        <dbReference type="EMBL" id="ADL12405.1"/>
    </source>
</evidence>